<evidence type="ECO:0000256" key="1">
    <source>
        <dbReference type="SAM" id="MobiDB-lite"/>
    </source>
</evidence>
<feature type="region of interest" description="Disordered" evidence="1">
    <location>
        <begin position="1"/>
        <end position="32"/>
    </location>
</feature>
<dbReference type="OrthoDB" id="5986190at2759"/>
<reference evidence="2 3" key="1">
    <citation type="submission" date="2017-10" db="EMBL/GenBank/DDBJ databases">
        <title>Comparative genomics in systemic dimorphic fungi from Ajellomycetaceae.</title>
        <authorList>
            <person name="Munoz J.F."/>
            <person name="Mcewen J.G."/>
            <person name="Clay O.K."/>
            <person name="Cuomo C.A."/>
        </authorList>
    </citation>
    <scope>NUCLEOTIDE SEQUENCE [LARGE SCALE GENOMIC DNA]</scope>
    <source>
        <strain evidence="2 3">UAMH5409</strain>
    </source>
</reference>
<comment type="caution">
    <text evidence="2">The sequence shown here is derived from an EMBL/GenBank/DDBJ whole genome shotgun (WGS) entry which is preliminary data.</text>
</comment>
<dbReference type="SUPFAM" id="SSF48452">
    <property type="entry name" value="TPR-like"/>
    <property type="match status" value="1"/>
</dbReference>
<gene>
    <name evidence="2" type="ORF">AJ79_05672</name>
</gene>
<proteinExistence type="predicted"/>
<sequence length="293" mass="33367">MYAMKPISSGPIPQPHERPPPPTPRQGNGQRLVNPQPCLQHEKYDPRLFDIKLVHPIQSTFITFDMAPTPPMTEPARTEFIRNHFIQQINWYPWTCDVKSKDVTNATFKDKGAEMIMQGRFAQAEAVITPLYRDAQRKLGYMHPTTIFHMNNLGVALGGQGKLQEAEAILDETVGMKFSEMDPAHLSTLGSMMNIVLAYKGLGKWERAEEVLRQMINIRASSCEGVDPDFLDWNDSLGVVLAVQLKYEAEEVLMRCYDARQKIGSDPYIFCTKYTLEWVRKQKELSTSEKKSG</sequence>
<dbReference type="STRING" id="1447875.A0A2B7XKD2"/>
<name>A0A2B7XKD2_9EURO</name>
<dbReference type="Gene3D" id="1.25.40.10">
    <property type="entry name" value="Tetratricopeptide repeat domain"/>
    <property type="match status" value="1"/>
</dbReference>
<keyword evidence="3" id="KW-1185">Reference proteome</keyword>
<accession>A0A2B7XKD2</accession>
<evidence type="ECO:0008006" key="4">
    <source>
        <dbReference type="Google" id="ProtNLM"/>
    </source>
</evidence>
<dbReference type="PANTHER" id="PTHR46082:SF6">
    <property type="entry name" value="AAA+ ATPASE DOMAIN-CONTAINING PROTEIN-RELATED"/>
    <property type="match status" value="1"/>
</dbReference>
<dbReference type="InterPro" id="IPR011990">
    <property type="entry name" value="TPR-like_helical_dom_sf"/>
</dbReference>
<dbReference type="EMBL" id="PDNB01000092">
    <property type="protein sequence ID" value="PGH09616.1"/>
    <property type="molecule type" value="Genomic_DNA"/>
</dbReference>
<dbReference type="PANTHER" id="PTHR46082">
    <property type="entry name" value="ATP/GTP-BINDING PROTEIN-RELATED"/>
    <property type="match status" value="1"/>
</dbReference>
<organism evidence="2 3">
    <name type="scientific">Helicocarpus griseus UAMH5409</name>
    <dbReference type="NCBI Taxonomy" id="1447875"/>
    <lineage>
        <taxon>Eukaryota</taxon>
        <taxon>Fungi</taxon>
        <taxon>Dikarya</taxon>
        <taxon>Ascomycota</taxon>
        <taxon>Pezizomycotina</taxon>
        <taxon>Eurotiomycetes</taxon>
        <taxon>Eurotiomycetidae</taxon>
        <taxon>Onygenales</taxon>
        <taxon>Ajellomycetaceae</taxon>
        <taxon>Helicocarpus</taxon>
    </lineage>
</organism>
<dbReference type="Proteomes" id="UP000223968">
    <property type="component" value="Unassembled WGS sequence"/>
</dbReference>
<dbReference type="Pfam" id="PF13374">
    <property type="entry name" value="TPR_10"/>
    <property type="match status" value="2"/>
</dbReference>
<dbReference type="AlphaFoldDB" id="A0A2B7XKD2"/>
<evidence type="ECO:0000313" key="3">
    <source>
        <dbReference type="Proteomes" id="UP000223968"/>
    </source>
</evidence>
<evidence type="ECO:0000313" key="2">
    <source>
        <dbReference type="EMBL" id="PGH09616.1"/>
    </source>
</evidence>
<dbReference type="InterPro" id="IPR053137">
    <property type="entry name" value="NLR-like"/>
</dbReference>
<protein>
    <recommendedName>
        <fullName evidence="4">MalT-like TPR region domain-containing protein</fullName>
    </recommendedName>
</protein>